<sequence>MVEYYVGGSVNYIDYCDNDRISKTELHAMSKEAGYVGEVSFYWRFNGLDGNWVFQKVQVDGDVTSIVQNLTNQLVELYIVDSNLEGPTTVDVGDGLEVVDWGDGLQDVCVEDGLEKVFIDSDYDLSDDDVLFDANVDKDIEWTGVSQKKIVGSDLLDDCFHESDSEEENSSDGLRSLDSSSDEDIGKRPKFREYKPVIGKQEPIIEEEMIFKNRAQCVEAIRQHAILNGKEITFQKNESDRVRAKCAHPCPWKILVSSITFDRKTLQVKTLNPIHKCGWIWTSKLLNSSWLAKTYLKEFRINPSWPINEIVEQVIGDFNVKISAGMAYNARKKALKKMEGSYGEQYGKLWDYCGEIARTNPGTSIYLHFKKDMDGRTTDQFQRIYICWAALKKGFIEALWKSSKRRMRKHLSGLLRKKPTTGLDHILMWLPNVICS</sequence>
<reference evidence="1 2" key="1">
    <citation type="journal article" date="2021" name="Hortic Res">
        <title>High-quality reference genome and annotation aids understanding of berry development for evergreen blueberry (Vaccinium darrowii).</title>
        <authorList>
            <person name="Yu J."/>
            <person name="Hulse-Kemp A.M."/>
            <person name="Babiker E."/>
            <person name="Staton M."/>
        </authorList>
    </citation>
    <scope>NUCLEOTIDE SEQUENCE [LARGE SCALE GENOMIC DNA]</scope>
    <source>
        <strain evidence="2">cv. NJ 8807/NJ 8810</strain>
        <tissue evidence="1">Young leaf</tissue>
    </source>
</reference>
<evidence type="ECO:0000313" key="2">
    <source>
        <dbReference type="Proteomes" id="UP000828048"/>
    </source>
</evidence>
<dbReference type="EMBL" id="CM037153">
    <property type="protein sequence ID" value="KAH7858831.1"/>
    <property type="molecule type" value="Genomic_DNA"/>
</dbReference>
<proteinExistence type="predicted"/>
<protein>
    <submittedName>
        <fullName evidence="1">Uncharacterized protein</fullName>
    </submittedName>
</protein>
<gene>
    <name evidence="1" type="ORF">Vadar_028499</name>
</gene>
<accession>A0ACB7YZE1</accession>
<keyword evidence="2" id="KW-1185">Reference proteome</keyword>
<organism evidence="1 2">
    <name type="scientific">Vaccinium darrowii</name>
    <dbReference type="NCBI Taxonomy" id="229202"/>
    <lineage>
        <taxon>Eukaryota</taxon>
        <taxon>Viridiplantae</taxon>
        <taxon>Streptophyta</taxon>
        <taxon>Embryophyta</taxon>
        <taxon>Tracheophyta</taxon>
        <taxon>Spermatophyta</taxon>
        <taxon>Magnoliopsida</taxon>
        <taxon>eudicotyledons</taxon>
        <taxon>Gunneridae</taxon>
        <taxon>Pentapetalae</taxon>
        <taxon>asterids</taxon>
        <taxon>Ericales</taxon>
        <taxon>Ericaceae</taxon>
        <taxon>Vaccinioideae</taxon>
        <taxon>Vaccinieae</taxon>
        <taxon>Vaccinium</taxon>
    </lineage>
</organism>
<evidence type="ECO:0000313" key="1">
    <source>
        <dbReference type="EMBL" id="KAH7858831.1"/>
    </source>
</evidence>
<dbReference type="Proteomes" id="UP000828048">
    <property type="component" value="Chromosome 3"/>
</dbReference>
<comment type="caution">
    <text evidence="1">The sequence shown here is derived from an EMBL/GenBank/DDBJ whole genome shotgun (WGS) entry which is preliminary data.</text>
</comment>
<name>A0ACB7YZE1_9ERIC</name>